<dbReference type="PANTHER" id="PTHR30469">
    <property type="entry name" value="MULTIDRUG RESISTANCE PROTEIN MDTA"/>
    <property type="match status" value="1"/>
</dbReference>
<sequence>MKKALFILSAAAGFAFLVTACGTSGANPDKQAQLEQLREDKEILDEKIKALEAEILAENPELAQKKVYNVAIDTIGLQHFEHYIQVQGRVESEDNVAVSAESAGIIRSILVKEGQRVSKGQTLAQIDNQVLQSSVAELKTALSLANTTYERQKNLWDQNIGTEFQFLQAKNNKERLEQQLNTLNEQIEMTKIKSPINGTVDAVIAKVGESIGPGTPSFRVVNLSDLSVKAQITDSYSGMVKTGDEVIVSFPDINKELRSKVSFVSRVIDPESRTFDIEINIPTLDQYKPNMVAVLKIVDYTADEAIVIPVNVIQETEGEKYVYVTGEENGKLVARNKPVEVGKTYNALAEVVSGLEAGEKLITTGYQNLTEGALIDIK</sequence>
<evidence type="ECO:0000256" key="3">
    <source>
        <dbReference type="ARBA" id="ARBA00022448"/>
    </source>
</evidence>
<dbReference type="InterPro" id="IPR006143">
    <property type="entry name" value="RND_pump_MFP"/>
</dbReference>
<evidence type="ECO:0000256" key="1">
    <source>
        <dbReference type="ARBA" id="ARBA00004196"/>
    </source>
</evidence>
<evidence type="ECO:0000259" key="6">
    <source>
        <dbReference type="Pfam" id="PF25917"/>
    </source>
</evidence>
<dbReference type="NCBIfam" id="TIGR01730">
    <property type="entry name" value="RND_mfp"/>
    <property type="match status" value="1"/>
</dbReference>
<evidence type="ECO:0000256" key="2">
    <source>
        <dbReference type="ARBA" id="ARBA00009477"/>
    </source>
</evidence>
<feature type="coiled-coil region" evidence="4">
    <location>
        <begin position="166"/>
        <end position="193"/>
    </location>
</feature>
<keyword evidence="3" id="KW-0813">Transport</keyword>
<proteinExistence type="inferred from homology"/>
<dbReference type="PANTHER" id="PTHR30469:SF15">
    <property type="entry name" value="HLYD FAMILY OF SECRETION PROTEINS"/>
    <property type="match status" value="1"/>
</dbReference>
<comment type="subcellular location">
    <subcellularLocation>
        <location evidence="1">Cell envelope</location>
    </subcellularLocation>
</comment>
<keyword evidence="4" id="KW-0175">Coiled coil</keyword>
<feature type="domain" description="Multidrug resistance protein MdtA-like C-terminal permuted SH3" evidence="7">
    <location>
        <begin position="305"/>
        <end position="367"/>
    </location>
</feature>
<keyword evidence="5" id="KW-0732">Signal</keyword>
<dbReference type="InterPro" id="IPR058625">
    <property type="entry name" value="MdtA-like_BSH"/>
</dbReference>
<evidence type="ECO:0000259" key="7">
    <source>
        <dbReference type="Pfam" id="PF25967"/>
    </source>
</evidence>
<dbReference type="GO" id="GO:1990281">
    <property type="term" value="C:efflux pump complex"/>
    <property type="evidence" value="ECO:0007669"/>
    <property type="project" value="TreeGrafter"/>
</dbReference>
<name>A0A4R3KNM3_9SPHI</name>
<dbReference type="Gene3D" id="2.40.420.20">
    <property type="match status" value="1"/>
</dbReference>
<dbReference type="InterPro" id="IPR058627">
    <property type="entry name" value="MdtA-like_C"/>
</dbReference>
<dbReference type="Proteomes" id="UP000295807">
    <property type="component" value="Unassembled WGS sequence"/>
</dbReference>
<dbReference type="EMBL" id="SMAD01000009">
    <property type="protein sequence ID" value="TCS86111.1"/>
    <property type="molecule type" value="Genomic_DNA"/>
</dbReference>
<dbReference type="Gene3D" id="2.40.50.100">
    <property type="match status" value="1"/>
</dbReference>
<keyword evidence="9" id="KW-1185">Reference proteome</keyword>
<dbReference type="RefSeq" id="WP_225975086.1">
    <property type="nucleotide sequence ID" value="NZ_CP042432.1"/>
</dbReference>
<feature type="domain" description="Multidrug resistance protein MdtA-like barrel-sandwich hybrid" evidence="6">
    <location>
        <begin position="96"/>
        <end position="221"/>
    </location>
</feature>
<evidence type="ECO:0000256" key="5">
    <source>
        <dbReference type="SAM" id="SignalP"/>
    </source>
</evidence>
<dbReference type="GO" id="GO:0015562">
    <property type="term" value="F:efflux transmembrane transporter activity"/>
    <property type="evidence" value="ECO:0007669"/>
    <property type="project" value="TreeGrafter"/>
</dbReference>
<dbReference type="SUPFAM" id="SSF111369">
    <property type="entry name" value="HlyD-like secretion proteins"/>
    <property type="match status" value="1"/>
</dbReference>
<dbReference type="PROSITE" id="PS51257">
    <property type="entry name" value="PROKAR_LIPOPROTEIN"/>
    <property type="match status" value="1"/>
</dbReference>
<dbReference type="Gene3D" id="2.40.30.170">
    <property type="match status" value="1"/>
</dbReference>
<reference evidence="8 9" key="1">
    <citation type="submission" date="2019-03" db="EMBL/GenBank/DDBJ databases">
        <title>Genomic Encyclopedia of Type Strains, Phase IV (KMG-IV): sequencing the most valuable type-strain genomes for metagenomic binning, comparative biology and taxonomic classification.</title>
        <authorList>
            <person name="Goeker M."/>
        </authorList>
    </citation>
    <scope>NUCLEOTIDE SEQUENCE [LARGE SCALE GENOMIC DNA]</scope>
    <source>
        <strain evidence="8 9">DSM 21100</strain>
    </source>
</reference>
<feature type="chain" id="PRO_5020212255" evidence="5">
    <location>
        <begin position="21"/>
        <end position="378"/>
    </location>
</feature>
<dbReference type="Pfam" id="PF25967">
    <property type="entry name" value="RND-MFP_C"/>
    <property type="match status" value="1"/>
</dbReference>
<evidence type="ECO:0000313" key="9">
    <source>
        <dbReference type="Proteomes" id="UP000295807"/>
    </source>
</evidence>
<comment type="similarity">
    <text evidence="2">Belongs to the membrane fusion protein (MFP) (TC 8.A.1) family.</text>
</comment>
<evidence type="ECO:0000256" key="4">
    <source>
        <dbReference type="SAM" id="Coils"/>
    </source>
</evidence>
<organism evidence="8 9">
    <name type="scientific">Anseongella ginsenosidimutans</name>
    <dbReference type="NCBI Taxonomy" id="496056"/>
    <lineage>
        <taxon>Bacteria</taxon>
        <taxon>Pseudomonadati</taxon>
        <taxon>Bacteroidota</taxon>
        <taxon>Sphingobacteriia</taxon>
        <taxon>Sphingobacteriales</taxon>
        <taxon>Sphingobacteriaceae</taxon>
        <taxon>Anseongella</taxon>
    </lineage>
</organism>
<accession>A0A4R3KNM3</accession>
<feature type="coiled-coil region" evidence="4">
    <location>
        <begin position="27"/>
        <end position="54"/>
    </location>
</feature>
<comment type="caution">
    <text evidence="8">The sequence shown here is derived from an EMBL/GenBank/DDBJ whole genome shotgun (WGS) entry which is preliminary data.</text>
</comment>
<gene>
    <name evidence="8" type="ORF">EDD80_109141</name>
</gene>
<protein>
    <submittedName>
        <fullName evidence="8">RND family efflux transporter MFP subunit</fullName>
    </submittedName>
</protein>
<evidence type="ECO:0000313" key="8">
    <source>
        <dbReference type="EMBL" id="TCS86111.1"/>
    </source>
</evidence>
<dbReference type="Pfam" id="PF25917">
    <property type="entry name" value="BSH_RND"/>
    <property type="match status" value="1"/>
</dbReference>
<dbReference type="AlphaFoldDB" id="A0A4R3KNM3"/>
<feature type="signal peptide" evidence="5">
    <location>
        <begin position="1"/>
        <end position="20"/>
    </location>
</feature>
<dbReference type="Gene3D" id="1.10.287.470">
    <property type="entry name" value="Helix hairpin bin"/>
    <property type="match status" value="1"/>
</dbReference>